<dbReference type="GO" id="GO:0046872">
    <property type="term" value="F:metal ion binding"/>
    <property type="evidence" value="ECO:0007669"/>
    <property type="project" value="UniProtKB-KW"/>
</dbReference>
<feature type="domain" description="Heme haloperoxidase family profile" evidence="9">
    <location>
        <begin position="65"/>
        <end position="292"/>
    </location>
</feature>
<feature type="chain" id="PRO_5040291146" evidence="8">
    <location>
        <begin position="21"/>
        <end position="377"/>
    </location>
</feature>
<proteinExistence type="inferred from homology"/>
<dbReference type="GO" id="GO:0004601">
    <property type="term" value="F:peroxidase activity"/>
    <property type="evidence" value="ECO:0007669"/>
    <property type="project" value="UniProtKB-KW"/>
</dbReference>
<keyword evidence="2" id="KW-0575">Peroxidase</keyword>
<organism evidence="10 11">
    <name type="scientific">Pholiota conissans</name>
    <dbReference type="NCBI Taxonomy" id="109636"/>
    <lineage>
        <taxon>Eukaryota</taxon>
        <taxon>Fungi</taxon>
        <taxon>Dikarya</taxon>
        <taxon>Basidiomycota</taxon>
        <taxon>Agaricomycotina</taxon>
        <taxon>Agaricomycetes</taxon>
        <taxon>Agaricomycetidae</taxon>
        <taxon>Agaricales</taxon>
        <taxon>Agaricineae</taxon>
        <taxon>Strophariaceae</taxon>
        <taxon>Pholiota</taxon>
    </lineage>
</organism>
<keyword evidence="8" id="KW-0732">Signal</keyword>
<evidence type="ECO:0000256" key="8">
    <source>
        <dbReference type="SAM" id="SignalP"/>
    </source>
</evidence>
<evidence type="ECO:0000256" key="6">
    <source>
        <dbReference type="ARBA" id="ARBA00023004"/>
    </source>
</evidence>
<comment type="cofactor">
    <cofactor evidence="1">
        <name>heme b</name>
        <dbReference type="ChEBI" id="CHEBI:60344"/>
    </cofactor>
</comment>
<name>A0A9P6D529_9AGAR</name>
<dbReference type="SUPFAM" id="SSF47571">
    <property type="entry name" value="Cloroperoxidase"/>
    <property type="match status" value="1"/>
</dbReference>
<dbReference type="PROSITE" id="PS51405">
    <property type="entry name" value="HEME_HALOPEROXIDASE"/>
    <property type="match status" value="1"/>
</dbReference>
<dbReference type="EMBL" id="MU155147">
    <property type="protein sequence ID" value="KAF9484104.1"/>
    <property type="molecule type" value="Genomic_DNA"/>
</dbReference>
<evidence type="ECO:0000256" key="5">
    <source>
        <dbReference type="ARBA" id="ARBA00023002"/>
    </source>
</evidence>
<evidence type="ECO:0000313" key="11">
    <source>
        <dbReference type="Proteomes" id="UP000807469"/>
    </source>
</evidence>
<keyword evidence="5" id="KW-0560">Oxidoreductase</keyword>
<dbReference type="PANTHER" id="PTHR33577:SF16">
    <property type="entry name" value="HEME HALOPEROXIDASE FAMILY PROFILE DOMAIN-CONTAINING PROTEIN"/>
    <property type="match status" value="1"/>
</dbReference>
<reference evidence="10" key="1">
    <citation type="submission" date="2020-11" db="EMBL/GenBank/DDBJ databases">
        <authorList>
            <consortium name="DOE Joint Genome Institute"/>
            <person name="Ahrendt S."/>
            <person name="Riley R."/>
            <person name="Andreopoulos W."/>
            <person name="Labutti K."/>
            <person name="Pangilinan J."/>
            <person name="Ruiz-Duenas F.J."/>
            <person name="Barrasa J.M."/>
            <person name="Sanchez-Garcia M."/>
            <person name="Camarero S."/>
            <person name="Miyauchi S."/>
            <person name="Serrano A."/>
            <person name="Linde D."/>
            <person name="Babiker R."/>
            <person name="Drula E."/>
            <person name="Ayuso-Fernandez I."/>
            <person name="Pacheco R."/>
            <person name="Padilla G."/>
            <person name="Ferreira P."/>
            <person name="Barriuso J."/>
            <person name="Kellner H."/>
            <person name="Castanera R."/>
            <person name="Alfaro M."/>
            <person name="Ramirez L."/>
            <person name="Pisabarro A.G."/>
            <person name="Kuo A."/>
            <person name="Tritt A."/>
            <person name="Lipzen A."/>
            <person name="He G."/>
            <person name="Yan M."/>
            <person name="Ng V."/>
            <person name="Cullen D."/>
            <person name="Martin F."/>
            <person name="Rosso M.-N."/>
            <person name="Henrissat B."/>
            <person name="Hibbett D."/>
            <person name="Martinez A.T."/>
            <person name="Grigoriev I.V."/>
        </authorList>
    </citation>
    <scope>NUCLEOTIDE SEQUENCE</scope>
    <source>
        <strain evidence="10">CIRM-BRFM 674</strain>
    </source>
</reference>
<dbReference type="InterPro" id="IPR036851">
    <property type="entry name" value="Chloroperoxidase-like_sf"/>
</dbReference>
<evidence type="ECO:0000256" key="4">
    <source>
        <dbReference type="ARBA" id="ARBA00022723"/>
    </source>
</evidence>
<keyword evidence="11" id="KW-1185">Reference proteome</keyword>
<evidence type="ECO:0000256" key="2">
    <source>
        <dbReference type="ARBA" id="ARBA00022559"/>
    </source>
</evidence>
<keyword evidence="3" id="KW-0349">Heme</keyword>
<evidence type="ECO:0000313" key="10">
    <source>
        <dbReference type="EMBL" id="KAF9484104.1"/>
    </source>
</evidence>
<evidence type="ECO:0000256" key="7">
    <source>
        <dbReference type="ARBA" id="ARBA00025795"/>
    </source>
</evidence>
<evidence type="ECO:0000259" key="9">
    <source>
        <dbReference type="PROSITE" id="PS51405"/>
    </source>
</evidence>
<gene>
    <name evidence="10" type="ORF">BDN70DRAFT_850428</name>
</gene>
<evidence type="ECO:0000256" key="1">
    <source>
        <dbReference type="ARBA" id="ARBA00001970"/>
    </source>
</evidence>
<comment type="similarity">
    <text evidence="7">Belongs to the chloroperoxidase family.</text>
</comment>
<dbReference type="Pfam" id="PF01328">
    <property type="entry name" value="Peroxidase_2"/>
    <property type="match status" value="1"/>
</dbReference>
<dbReference type="AlphaFoldDB" id="A0A9P6D529"/>
<evidence type="ECO:0000256" key="3">
    <source>
        <dbReference type="ARBA" id="ARBA00022617"/>
    </source>
</evidence>
<dbReference type="Gene3D" id="1.10.489.10">
    <property type="entry name" value="Chloroperoxidase-like"/>
    <property type="match status" value="1"/>
</dbReference>
<accession>A0A9P6D529</accession>
<keyword evidence="6" id="KW-0408">Iron</keyword>
<protein>
    <submittedName>
        <fullName evidence="10">Aromatic peroxygenase</fullName>
    </submittedName>
</protein>
<comment type="caution">
    <text evidence="10">The sequence shown here is derived from an EMBL/GenBank/DDBJ whole genome shotgun (WGS) entry which is preliminary data.</text>
</comment>
<sequence>MARLLFAILASVIALDLVLAFPSYASLAGLSARELDEIIPTLERRVIKSPPGPLKNTSAVLVNDHLHPWRPAGKDDIRGPCPGLNALASHGWLPRNGIASPSQIITAVQEGFNMGNDLALVVTYAAHLVDGNLLTDLLSIGGKTPKTGPDPPKPAIVGGLNTHAVFEGDTSMTRGDAFFGDNHSFNETLFDQFVDFSNKFGGGFYNVTVAQELRFQRIQQSIATNPQFSFISPRYFTAFAESIFPLAFFIDGRHETPFQLDMTVARGFFQDGRMPDGFFRSNISWTLDKIGPGLDVVFSKHPIEPGANNGTVNSYTLDPNSADLSNFCKLYTDFVNITVRGLYPNAKGTLLAALNKNLEFFFEGVKDQGCEQVPPFV</sequence>
<dbReference type="PANTHER" id="PTHR33577">
    <property type="entry name" value="STERIGMATOCYSTIN BIOSYNTHESIS PEROXIDASE STCC-RELATED"/>
    <property type="match status" value="1"/>
</dbReference>
<keyword evidence="4" id="KW-0479">Metal-binding</keyword>
<dbReference type="OrthoDB" id="407298at2759"/>
<dbReference type="InterPro" id="IPR000028">
    <property type="entry name" value="Chloroperoxidase"/>
</dbReference>
<dbReference type="Proteomes" id="UP000807469">
    <property type="component" value="Unassembled WGS sequence"/>
</dbReference>
<feature type="signal peptide" evidence="8">
    <location>
        <begin position="1"/>
        <end position="20"/>
    </location>
</feature>